<evidence type="ECO:0000313" key="2">
    <source>
        <dbReference type="EMBL" id="KAF7263437.1"/>
    </source>
</evidence>
<sequence>MSTIPIFLVLLNVMVQIFGAPSPDVQGQGTISGSIPPLLTFKDGNIGVNFLGFKASAGLGGLLNGDSTQGGLHAEAETPFGQKAGAGLGGRVGANGRSIGGLYAGATAGGGIGAEAGLGGSVDENGARGGSFTSSSGGRTFKTVLKERYSGAAPVGASISGSLHVHKEVAPAVTEVEVTKEEVPLPPPKKTYVERTVIPNYVEKTIHVPSYVEKTIRVPTVIEKRIKVPAPPTVIEKEIEAPQPVVTATKVVQKDVVPEGVVVTKTKTKLRRRPGWHFAKYMYV</sequence>
<organism evidence="2 3">
    <name type="scientific">Rhynchophorus ferrugineus</name>
    <name type="common">Red palm weevil</name>
    <name type="synonym">Curculio ferrugineus</name>
    <dbReference type="NCBI Taxonomy" id="354439"/>
    <lineage>
        <taxon>Eukaryota</taxon>
        <taxon>Metazoa</taxon>
        <taxon>Ecdysozoa</taxon>
        <taxon>Arthropoda</taxon>
        <taxon>Hexapoda</taxon>
        <taxon>Insecta</taxon>
        <taxon>Pterygota</taxon>
        <taxon>Neoptera</taxon>
        <taxon>Endopterygota</taxon>
        <taxon>Coleoptera</taxon>
        <taxon>Polyphaga</taxon>
        <taxon>Cucujiformia</taxon>
        <taxon>Curculionidae</taxon>
        <taxon>Dryophthorinae</taxon>
        <taxon>Rhynchophorus</taxon>
    </lineage>
</organism>
<accession>A0A834HMR0</accession>
<protein>
    <submittedName>
        <fullName evidence="2">Uncharacterized protein</fullName>
    </submittedName>
</protein>
<gene>
    <name evidence="2" type="ORF">GWI33_002290</name>
</gene>
<dbReference type="AlphaFoldDB" id="A0A834HMR0"/>
<dbReference type="Proteomes" id="UP000625711">
    <property type="component" value="Unassembled WGS sequence"/>
</dbReference>
<feature type="signal peptide" evidence="1">
    <location>
        <begin position="1"/>
        <end position="19"/>
    </location>
</feature>
<keyword evidence="3" id="KW-1185">Reference proteome</keyword>
<name>A0A834HMR0_RHYFE</name>
<reference evidence="2" key="1">
    <citation type="submission" date="2020-08" db="EMBL/GenBank/DDBJ databases">
        <title>Genome sequencing and assembly of the red palm weevil Rhynchophorus ferrugineus.</title>
        <authorList>
            <person name="Dias G.B."/>
            <person name="Bergman C.M."/>
            <person name="Manee M."/>
        </authorList>
    </citation>
    <scope>NUCLEOTIDE SEQUENCE</scope>
    <source>
        <strain evidence="2">AA-2017</strain>
        <tissue evidence="2">Whole larva</tissue>
    </source>
</reference>
<feature type="chain" id="PRO_5032301921" evidence="1">
    <location>
        <begin position="20"/>
        <end position="284"/>
    </location>
</feature>
<evidence type="ECO:0000313" key="3">
    <source>
        <dbReference type="Proteomes" id="UP000625711"/>
    </source>
</evidence>
<comment type="caution">
    <text evidence="2">The sequence shown here is derived from an EMBL/GenBank/DDBJ whole genome shotgun (WGS) entry which is preliminary data.</text>
</comment>
<dbReference type="OrthoDB" id="7697912at2759"/>
<evidence type="ECO:0000256" key="1">
    <source>
        <dbReference type="SAM" id="SignalP"/>
    </source>
</evidence>
<dbReference type="EMBL" id="JAACXV010021442">
    <property type="protein sequence ID" value="KAF7263437.1"/>
    <property type="molecule type" value="Genomic_DNA"/>
</dbReference>
<keyword evidence="1" id="KW-0732">Signal</keyword>
<proteinExistence type="predicted"/>